<name>A0A2S1LIN1_9FLAO</name>
<dbReference type="InterPro" id="IPR028974">
    <property type="entry name" value="TSP_type-3_rpt"/>
</dbReference>
<dbReference type="AlphaFoldDB" id="A0A2S1LIN1"/>
<proteinExistence type="predicted"/>
<dbReference type="Pfam" id="PF13585">
    <property type="entry name" value="CHU_C"/>
    <property type="match status" value="1"/>
</dbReference>
<dbReference type="PANTHER" id="PTHR10199">
    <property type="entry name" value="THROMBOSPONDIN"/>
    <property type="match status" value="1"/>
</dbReference>
<organism evidence="2 3">
    <name type="scientific">Flavobacterium faecale</name>
    <dbReference type="NCBI Taxonomy" id="1355330"/>
    <lineage>
        <taxon>Bacteria</taxon>
        <taxon>Pseudomonadati</taxon>
        <taxon>Bacteroidota</taxon>
        <taxon>Flavobacteriia</taxon>
        <taxon>Flavobacteriales</taxon>
        <taxon>Flavobacteriaceae</taxon>
        <taxon>Flavobacterium</taxon>
    </lineage>
</organism>
<dbReference type="Proteomes" id="UP000244527">
    <property type="component" value="Chromosome"/>
</dbReference>
<evidence type="ECO:0000313" key="2">
    <source>
        <dbReference type="EMBL" id="AWG23624.1"/>
    </source>
</evidence>
<dbReference type="EMBL" id="CP020918">
    <property type="protein sequence ID" value="AWG23624.1"/>
    <property type="molecule type" value="Genomic_DNA"/>
</dbReference>
<gene>
    <name evidence="2" type="ORF">FFWV33_10380</name>
</gene>
<dbReference type="KEGG" id="ffa:FFWV33_10380"/>
<dbReference type="SUPFAM" id="SSF103647">
    <property type="entry name" value="TSP type-3 repeat"/>
    <property type="match status" value="1"/>
</dbReference>
<dbReference type="Gene3D" id="4.10.1080.10">
    <property type="entry name" value="TSP type-3 repeat"/>
    <property type="match status" value="2"/>
</dbReference>
<feature type="region of interest" description="Disordered" evidence="1">
    <location>
        <begin position="125"/>
        <end position="218"/>
    </location>
</feature>
<feature type="region of interest" description="Disordered" evidence="1">
    <location>
        <begin position="1"/>
        <end position="46"/>
    </location>
</feature>
<feature type="compositionally biased region" description="Acidic residues" evidence="1">
    <location>
        <begin position="141"/>
        <end position="155"/>
    </location>
</feature>
<reference evidence="2 3" key="1">
    <citation type="submission" date="2017-04" db="EMBL/GenBank/DDBJ databases">
        <title>Compelte genome sequence of WV33.</title>
        <authorList>
            <person name="Lee P.C."/>
        </authorList>
    </citation>
    <scope>NUCLEOTIDE SEQUENCE [LARGE SCALE GENOMIC DNA]</scope>
    <source>
        <strain evidence="2 3">WV33</strain>
    </source>
</reference>
<sequence length="334" mass="36337">MDSDGDGIPNHLDIDADNDGIPDNLEAQTTTGYKAPSKVDLNKNGLDDAYENGTVLGLTPTNTDGTDNPDYLDTDSDNDGVADIIEAFDKNKDGIPDLFISGNDADHDGLDDSFEGANTMDGFVVNNEFKTGSRDTNNTDGTDEPDYRDIDDDNDGVYTKYELDPNSDGNGPDDTDKDGIPDYLDTDDDGDGISTKSEGADPNGDGNPNDAVDGNANGIPDYLEVGNYNLTLPADEIEVFSAVSPNGDGDNDVLVLGRIYEFPENTVQIYNRWGILVYETVGYGSHNNFFRGYSEGRVTISKQEKLPTGTYFYVIKYKSNGFDKRKAGYIYLQN</sequence>
<feature type="compositionally biased region" description="Polar residues" evidence="1">
    <location>
        <begin position="128"/>
        <end position="140"/>
    </location>
</feature>
<evidence type="ECO:0008006" key="4">
    <source>
        <dbReference type="Google" id="ProtNLM"/>
    </source>
</evidence>
<evidence type="ECO:0000313" key="3">
    <source>
        <dbReference type="Proteomes" id="UP000244527"/>
    </source>
</evidence>
<evidence type="ECO:0000256" key="1">
    <source>
        <dbReference type="SAM" id="MobiDB-lite"/>
    </source>
</evidence>
<dbReference type="PANTHER" id="PTHR10199:SF119">
    <property type="entry name" value="RE20510P"/>
    <property type="match status" value="1"/>
</dbReference>
<accession>A0A2S1LIN1</accession>
<keyword evidence="3" id="KW-1185">Reference proteome</keyword>
<dbReference type="GO" id="GO:0005509">
    <property type="term" value="F:calcium ion binding"/>
    <property type="evidence" value="ECO:0007669"/>
    <property type="project" value="InterPro"/>
</dbReference>
<protein>
    <recommendedName>
        <fullName evidence="4">Gliding motility-associated C-terminal domain-containing protein</fullName>
    </recommendedName>
</protein>